<dbReference type="Proteomes" id="UP000520767">
    <property type="component" value="Unassembled WGS sequence"/>
</dbReference>
<accession>A0A7W7Q106</accession>
<dbReference type="PROSITE" id="PS51257">
    <property type="entry name" value="PROKAR_LIPOPROTEIN"/>
    <property type="match status" value="1"/>
</dbReference>
<gene>
    <name evidence="1" type="ORF">FHR82_001214</name>
</gene>
<proteinExistence type="predicted"/>
<dbReference type="EMBL" id="JACHJQ010000001">
    <property type="protein sequence ID" value="MBB4905004.1"/>
    <property type="molecule type" value="Genomic_DNA"/>
</dbReference>
<keyword evidence="2" id="KW-1185">Reference proteome</keyword>
<sequence length="53" mass="5518">MRMPSSRVAGLAVLATISALLLGGCQLREGAGSEYGDPQGMWKTAGLHEMGKN</sequence>
<protein>
    <submittedName>
        <fullName evidence="1">Uncharacterized protein</fullName>
    </submittedName>
</protein>
<reference evidence="1 2" key="1">
    <citation type="submission" date="2020-08" db="EMBL/GenBank/DDBJ databases">
        <title>Genomic Encyclopedia of Type Strains, Phase III (KMG-III): the genomes of soil and plant-associated and newly described type strains.</title>
        <authorList>
            <person name="Whitman W."/>
        </authorList>
    </citation>
    <scope>NUCLEOTIDE SEQUENCE [LARGE SCALE GENOMIC DNA]</scope>
    <source>
        <strain evidence="1 2">CECT 8960</strain>
    </source>
</reference>
<dbReference type="AlphaFoldDB" id="A0A7W7Q106"/>
<evidence type="ECO:0000313" key="2">
    <source>
        <dbReference type="Proteomes" id="UP000520767"/>
    </source>
</evidence>
<comment type="caution">
    <text evidence="1">The sequence shown here is derived from an EMBL/GenBank/DDBJ whole genome shotgun (WGS) entry which is preliminary data.</text>
</comment>
<evidence type="ECO:0000313" key="1">
    <source>
        <dbReference type="EMBL" id="MBB4905004.1"/>
    </source>
</evidence>
<name>A0A7W7Q106_9PSEU</name>
<organism evidence="1 2">
    <name type="scientific">Actinophytocola algeriensis</name>
    <dbReference type="NCBI Taxonomy" id="1768010"/>
    <lineage>
        <taxon>Bacteria</taxon>
        <taxon>Bacillati</taxon>
        <taxon>Actinomycetota</taxon>
        <taxon>Actinomycetes</taxon>
        <taxon>Pseudonocardiales</taxon>
        <taxon>Pseudonocardiaceae</taxon>
    </lineage>
</organism>